<accession>A0A674H949</accession>
<dbReference type="PANTHER" id="PTHR34104">
    <property type="entry name" value="TRANSMEMBRANE PROTEIN 254"/>
    <property type="match status" value="1"/>
</dbReference>
<name>A0A674H949_TAEGU</name>
<evidence type="ECO:0000313" key="8">
    <source>
        <dbReference type="Ensembl" id="ENSTGUP00000031402.1"/>
    </source>
</evidence>
<evidence type="ECO:0000256" key="3">
    <source>
        <dbReference type="ARBA" id="ARBA00022989"/>
    </source>
</evidence>
<evidence type="ECO:0000256" key="1">
    <source>
        <dbReference type="ARBA" id="ARBA00004141"/>
    </source>
</evidence>
<comment type="subcellular location">
    <subcellularLocation>
        <location evidence="1">Membrane</location>
        <topology evidence="1">Multi-pass membrane protein</topology>
    </subcellularLocation>
</comment>
<keyword evidence="2 7" id="KW-0812">Transmembrane</keyword>
<reference evidence="8 9" key="1">
    <citation type="journal article" date="2010" name="Nature">
        <title>The genome of a songbird.</title>
        <authorList>
            <person name="Warren W.C."/>
            <person name="Clayton D.F."/>
            <person name="Ellegren H."/>
            <person name="Arnold A.P."/>
            <person name="Hillier L.W."/>
            <person name="Kunstner A."/>
            <person name="Searle S."/>
            <person name="White S."/>
            <person name="Vilella A.J."/>
            <person name="Fairley S."/>
            <person name="Heger A."/>
            <person name="Kong L."/>
            <person name="Ponting C.P."/>
            <person name="Jarvis E.D."/>
            <person name="Mello C.V."/>
            <person name="Minx P."/>
            <person name="Lovell P."/>
            <person name="Velho T.A."/>
            <person name="Ferris M."/>
            <person name="Balakrishnan C.N."/>
            <person name="Sinha S."/>
            <person name="Blatti C."/>
            <person name="London S.E."/>
            <person name="Li Y."/>
            <person name="Lin Y.C."/>
            <person name="George J."/>
            <person name="Sweedler J."/>
            <person name="Southey B."/>
            <person name="Gunaratne P."/>
            <person name="Watson M."/>
            <person name="Nam K."/>
            <person name="Backstrom N."/>
            <person name="Smeds L."/>
            <person name="Nabholz B."/>
            <person name="Itoh Y."/>
            <person name="Whitney O."/>
            <person name="Pfenning A.R."/>
            <person name="Howard J."/>
            <person name="Volker M."/>
            <person name="Skinner B.M."/>
            <person name="Griffin D.K."/>
            <person name="Ye L."/>
            <person name="McLaren W.M."/>
            <person name="Flicek P."/>
            <person name="Quesada V."/>
            <person name="Velasco G."/>
            <person name="Lopez-Otin C."/>
            <person name="Puente X.S."/>
            <person name="Olender T."/>
            <person name="Lancet D."/>
            <person name="Smit A.F."/>
            <person name="Hubley R."/>
            <person name="Konkel M.K."/>
            <person name="Walker J.A."/>
            <person name="Batzer M.A."/>
            <person name="Gu W."/>
            <person name="Pollock D.D."/>
            <person name="Chen L."/>
            <person name="Cheng Z."/>
            <person name="Eichler E.E."/>
            <person name="Stapley J."/>
            <person name="Slate J."/>
            <person name="Ekblom R."/>
            <person name="Birkhead T."/>
            <person name="Burke T."/>
            <person name="Burt D."/>
            <person name="Scharff C."/>
            <person name="Adam I."/>
            <person name="Richard H."/>
            <person name="Sultan M."/>
            <person name="Soldatov A."/>
            <person name="Lehrach H."/>
            <person name="Edwards S.V."/>
            <person name="Yang S.P."/>
            <person name="Li X."/>
            <person name="Graves T."/>
            <person name="Fulton L."/>
            <person name="Nelson J."/>
            <person name="Chinwalla A."/>
            <person name="Hou S."/>
            <person name="Mardis E.R."/>
            <person name="Wilson R.K."/>
        </authorList>
    </citation>
    <scope>NUCLEOTIDE SEQUENCE [LARGE SCALE GENOMIC DNA]</scope>
</reference>
<gene>
    <name evidence="8" type="primary">TMEM254</name>
</gene>
<evidence type="ECO:0000256" key="6">
    <source>
        <dbReference type="SAM" id="MobiDB-lite"/>
    </source>
</evidence>
<dbReference type="Pfam" id="PF14934">
    <property type="entry name" value="TMEM254"/>
    <property type="match status" value="1"/>
</dbReference>
<sequence>TAPAPSAAPHSACVLDPSSSSCPALDTFQLKTLPKLGALNWTRHSRCGLTSAKYRETIGAWSCWPHYCWCRPGRHWPSRPSGHPAGSVQPVSTSTPALSPLPRHSAPSPGLEEAKCRAQHPVPAELRRAVPGRSPPRARGQCPPRAGRGRPRPAPLSAALAAAARARGTARPRLTARPGGMAAAAERGRDGSCHFQRSRLIWMVAIICGMILLGWVTLWPSTIPYSYLGLFGTFLNYLVEHHHKWVCYGFWVSWLIHIVEALYGIKLCQAKGITDPSVQFQWFVQTLLFGYASFGLLVSYKPADKKQY</sequence>
<reference evidence="8" key="3">
    <citation type="submission" date="2025-09" db="UniProtKB">
        <authorList>
            <consortium name="Ensembl"/>
        </authorList>
    </citation>
    <scope>IDENTIFICATION</scope>
</reference>
<dbReference type="AlphaFoldDB" id="A0A674H949"/>
<reference evidence="8" key="2">
    <citation type="submission" date="2025-08" db="UniProtKB">
        <authorList>
            <consortium name="Ensembl"/>
        </authorList>
    </citation>
    <scope>IDENTIFICATION</scope>
</reference>
<feature type="region of interest" description="Disordered" evidence="6">
    <location>
        <begin position="79"/>
        <end position="154"/>
    </location>
</feature>
<dbReference type="InParanoid" id="A0A674H949"/>
<dbReference type="GeneTree" id="ENSGT00390000016042"/>
<evidence type="ECO:0000256" key="5">
    <source>
        <dbReference type="ARBA" id="ARBA00034834"/>
    </source>
</evidence>
<feature type="transmembrane region" description="Helical" evidence="7">
    <location>
        <begin position="280"/>
        <end position="300"/>
    </location>
</feature>
<evidence type="ECO:0000256" key="7">
    <source>
        <dbReference type="SAM" id="Phobius"/>
    </source>
</evidence>
<feature type="transmembrane region" description="Helical" evidence="7">
    <location>
        <begin position="199"/>
        <end position="216"/>
    </location>
</feature>
<organism evidence="8 9">
    <name type="scientific">Taeniopygia guttata</name>
    <name type="common">Zebra finch</name>
    <name type="synonym">Poephila guttata</name>
    <dbReference type="NCBI Taxonomy" id="59729"/>
    <lineage>
        <taxon>Eukaryota</taxon>
        <taxon>Metazoa</taxon>
        <taxon>Chordata</taxon>
        <taxon>Craniata</taxon>
        <taxon>Vertebrata</taxon>
        <taxon>Euteleostomi</taxon>
        <taxon>Archelosauria</taxon>
        <taxon>Archosauria</taxon>
        <taxon>Dinosauria</taxon>
        <taxon>Saurischia</taxon>
        <taxon>Theropoda</taxon>
        <taxon>Coelurosauria</taxon>
        <taxon>Aves</taxon>
        <taxon>Neognathae</taxon>
        <taxon>Neoaves</taxon>
        <taxon>Telluraves</taxon>
        <taxon>Australaves</taxon>
        <taxon>Passeriformes</taxon>
        <taxon>Passeroidea</taxon>
        <taxon>Estrildidae</taxon>
        <taxon>Estrildinae</taxon>
        <taxon>Taeniopygia</taxon>
    </lineage>
</organism>
<dbReference type="PANTHER" id="PTHR34104:SF3">
    <property type="entry name" value="TRANSMEMBRANE PROTEIN 254"/>
    <property type="match status" value="1"/>
</dbReference>
<dbReference type="InterPro" id="IPR028110">
    <property type="entry name" value="TMEM254"/>
</dbReference>
<feature type="compositionally biased region" description="Low complexity" evidence="6">
    <location>
        <begin position="135"/>
        <end position="146"/>
    </location>
</feature>
<evidence type="ECO:0000256" key="2">
    <source>
        <dbReference type="ARBA" id="ARBA00022692"/>
    </source>
</evidence>
<dbReference type="Ensembl" id="ENSTGUT00000029383.1">
    <property type="protein sequence ID" value="ENSTGUP00000031402.1"/>
    <property type="gene ID" value="ENSTGUG00000023268.1"/>
</dbReference>
<dbReference type="GO" id="GO:0016020">
    <property type="term" value="C:membrane"/>
    <property type="evidence" value="ECO:0007669"/>
    <property type="project" value="UniProtKB-SubCell"/>
</dbReference>
<feature type="transmembrane region" description="Helical" evidence="7">
    <location>
        <begin position="246"/>
        <end position="265"/>
    </location>
</feature>
<keyword evidence="3 7" id="KW-1133">Transmembrane helix</keyword>
<dbReference type="Proteomes" id="UP000007754">
    <property type="component" value="Chromosome 6"/>
</dbReference>
<evidence type="ECO:0000313" key="9">
    <source>
        <dbReference type="Proteomes" id="UP000007754"/>
    </source>
</evidence>
<evidence type="ECO:0000256" key="4">
    <source>
        <dbReference type="ARBA" id="ARBA00023136"/>
    </source>
</evidence>
<protein>
    <recommendedName>
        <fullName evidence="5">Transmembrane protein 254</fullName>
    </recommendedName>
</protein>
<proteinExistence type="predicted"/>
<keyword evidence="4 7" id="KW-0472">Membrane</keyword>
<keyword evidence="9" id="KW-1185">Reference proteome</keyword>
<feature type="transmembrane region" description="Helical" evidence="7">
    <location>
        <begin position="222"/>
        <end position="239"/>
    </location>
</feature>